<dbReference type="InterPro" id="IPR032675">
    <property type="entry name" value="LRR_dom_sf"/>
</dbReference>
<dbReference type="EMBL" id="AP019304">
    <property type="protein sequence ID" value="BBH08725.1"/>
    <property type="molecule type" value="Genomic_DNA"/>
</dbReference>
<name>A0A4Y1RXL9_PRUDU</name>
<dbReference type="Gene3D" id="3.80.10.10">
    <property type="entry name" value="Ribonuclease Inhibitor"/>
    <property type="match status" value="1"/>
</dbReference>
<dbReference type="SUPFAM" id="SSF52047">
    <property type="entry name" value="RNI-like"/>
    <property type="match status" value="1"/>
</dbReference>
<dbReference type="AlphaFoldDB" id="A0A4Y1RXL9"/>
<accession>A0A4Y1RXL9</accession>
<reference evidence="1" key="1">
    <citation type="journal article" date="2019" name="Science">
        <title>Mutation of a bHLH transcription factor allowed almond domestication.</title>
        <authorList>
            <person name="Sanchez-Perez R."/>
            <person name="Pavan S."/>
            <person name="Mazzeo R."/>
            <person name="Moldovan C."/>
            <person name="Aiese Cigliano R."/>
            <person name="Del Cueto J."/>
            <person name="Ricciardi F."/>
            <person name="Lotti C."/>
            <person name="Ricciardi L."/>
            <person name="Dicenta F."/>
            <person name="Lopez-Marques R.L."/>
            <person name="Lindberg Moller B."/>
        </authorList>
    </citation>
    <scope>NUCLEOTIDE SEQUENCE</scope>
</reference>
<sequence length="229" mass="26219">MEVLFCGSDEFKFGEPDPLCIGHVVPFKIIFHSRYPINKDSRIPATIEVRGSRLGMTGDLKIQVAVDDVMFVGSGWDNGIRERRNHRMLGIMEFRWIGKETSLERRVHELERTADVEDGSRVTVERSYASCIITRLRLSTCPLLNKITIEKGVMSNLQSLWLDNCPELNTMPQGLQYLTKLKLLALEHVSKELKDSIRGGGMDREKVQHIPEIYHYYQTPLGMCHESLS</sequence>
<gene>
    <name evidence="1" type="ORF">Prudu_020993</name>
</gene>
<protein>
    <submittedName>
        <fullName evidence="1">Uncharacterized protein</fullName>
    </submittedName>
</protein>
<organism evidence="1">
    <name type="scientific">Prunus dulcis</name>
    <name type="common">Almond</name>
    <name type="synonym">Amygdalus dulcis</name>
    <dbReference type="NCBI Taxonomy" id="3755"/>
    <lineage>
        <taxon>Eukaryota</taxon>
        <taxon>Viridiplantae</taxon>
        <taxon>Streptophyta</taxon>
        <taxon>Embryophyta</taxon>
        <taxon>Tracheophyta</taxon>
        <taxon>Spermatophyta</taxon>
        <taxon>Magnoliopsida</taxon>
        <taxon>eudicotyledons</taxon>
        <taxon>Gunneridae</taxon>
        <taxon>Pentapetalae</taxon>
        <taxon>rosids</taxon>
        <taxon>fabids</taxon>
        <taxon>Rosales</taxon>
        <taxon>Rosaceae</taxon>
        <taxon>Amygdaloideae</taxon>
        <taxon>Amygdaleae</taxon>
        <taxon>Prunus</taxon>
    </lineage>
</organism>
<evidence type="ECO:0000313" key="1">
    <source>
        <dbReference type="EMBL" id="BBH08725.1"/>
    </source>
</evidence>
<proteinExistence type="predicted"/>